<dbReference type="SUPFAM" id="SSF103473">
    <property type="entry name" value="MFS general substrate transporter"/>
    <property type="match status" value="1"/>
</dbReference>
<feature type="transmembrane region" description="Helical" evidence="8">
    <location>
        <begin position="191"/>
        <end position="215"/>
    </location>
</feature>
<dbReference type="GO" id="GO:0016020">
    <property type="term" value="C:membrane"/>
    <property type="evidence" value="ECO:0007669"/>
    <property type="project" value="UniProtKB-SubCell"/>
</dbReference>
<dbReference type="Gene3D" id="1.20.1250.20">
    <property type="entry name" value="MFS general substrate transporter like domains"/>
    <property type="match status" value="2"/>
</dbReference>
<accession>A0A6G0TZY6</accession>
<dbReference type="Pfam" id="PF07690">
    <property type="entry name" value="MFS_1"/>
    <property type="match status" value="1"/>
</dbReference>
<evidence type="ECO:0000256" key="7">
    <source>
        <dbReference type="ARBA" id="ARBA00023136"/>
    </source>
</evidence>
<comment type="subcellular location">
    <subcellularLocation>
        <location evidence="1">Membrane</location>
        <topology evidence="1">Multi-pass membrane protein</topology>
    </subcellularLocation>
</comment>
<feature type="transmembrane region" description="Helical" evidence="8">
    <location>
        <begin position="156"/>
        <end position="179"/>
    </location>
</feature>
<dbReference type="OrthoDB" id="3639251at2759"/>
<evidence type="ECO:0000313" key="10">
    <source>
        <dbReference type="EMBL" id="KAE9542405.1"/>
    </source>
</evidence>
<dbReference type="InterPro" id="IPR011701">
    <property type="entry name" value="MFS"/>
</dbReference>
<keyword evidence="3" id="KW-0813">Transport</keyword>
<feature type="transmembrane region" description="Helical" evidence="8">
    <location>
        <begin position="221"/>
        <end position="243"/>
    </location>
</feature>
<evidence type="ECO:0000256" key="6">
    <source>
        <dbReference type="ARBA" id="ARBA00022989"/>
    </source>
</evidence>
<keyword evidence="11" id="KW-1185">Reference proteome</keyword>
<dbReference type="AlphaFoldDB" id="A0A6G0TZY6"/>
<dbReference type="InterPro" id="IPR036259">
    <property type="entry name" value="MFS_trans_sf"/>
</dbReference>
<sequence>MSSTTNSVPYGVQILQKVSDKCPSLNRIIDRENLYKYSVLVLTFITYAAYHASRKPISVVKIVLYQNCSEATTPAPINNTDPDWCNWAPFNAENHSALFGTLDSAFLFAYAIAMFFSGIIAERVNIRIFLTIGMLLSGTACSMFGLAHYYNIHSMWYFIGVQIFGGICQTTGWPGVVTAMGNWFGKGNRGFIFGIWNSHTSIGNIIGTLLASLYVESNWGLSFIVPGIFIIASGILNYLFLVVHPSDINSDTHLNEKVQNGHKALERNGIRRQSPRCDYNIQEENEILKGSSEEKKPSTSPQEVSIPLGDISSKELSLLPSNKDEVKEKTEGSPILSHLNGSPKKAVGFIGAIKIPGVIEFSMCLFFAKLVSYTFLYWLPNYIKYSSDYSPSQSADLSTLFDVGGIFGGIAAGIFSDMFGKSACTCAVMLFLAIPSLYAYNLLSSVNLIVNIALLVIAGGLVNGPYALITTAVSAELGTHSSLKGNSKALSTVTSIIDGTGSIGAAVGPLLAAYISNLFGWTSVFYMLMGSNVLAILTLKMDSMHIIRHPVAYTIGQARTPECWLAPKYPTTDKT</sequence>
<feature type="transmembrane region" description="Helical" evidence="8">
    <location>
        <begin position="128"/>
        <end position="150"/>
    </location>
</feature>
<organism evidence="10 11">
    <name type="scientific">Aphis glycines</name>
    <name type="common">Soybean aphid</name>
    <dbReference type="NCBI Taxonomy" id="307491"/>
    <lineage>
        <taxon>Eukaryota</taxon>
        <taxon>Metazoa</taxon>
        <taxon>Ecdysozoa</taxon>
        <taxon>Arthropoda</taxon>
        <taxon>Hexapoda</taxon>
        <taxon>Insecta</taxon>
        <taxon>Pterygota</taxon>
        <taxon>Neoptera</taxon>
        <taxon>Paraneoptera</taxon>
        <taxon>Hemiptera</taxon>
        <taxon>Sternorrhyncha</taxon>
        <taxon>Aphidomorpha</taxon>
        <taxon>Aphidoidea</taxon>
        <taxon>Aphididae</taxon>
        <taxon>Aphidini</taxon>
        <taxon>Aphis</taxon>
        <taxon>Aphis</taxon>
    </lineage>
</organism>
<proteinExistence type="inferred from homology"/>
<evidence type="ECO:0000256" key="1">
    <source>
        <dbReference type="ARBA" id="ARBA00004141"/>
    </source>
</evidence>
<keyword evidence="7 8" id="KW-0472">Membrane</keyword>
<dbReference type="PROSITE" id="PS50850">
    <property type="entry name" value="MFS"/>
    <property type="match status" value="1"/>
</dbReference>
<feature type="transmembrane region" description="Helical" evidence="8">
    <location>
        <begin position="448"/>
        <end position="469"/>
    </location>
</feature>
<evidence type="ECO:0000256" key="5">
    <source>
        <dbReference type="ARBA" id="ARBA00022692"/>
    </source>
</evidence>
<gene>
    <name evidence="10" type="ORF">AGLY_003532</name>
</gene>
<dbReference type="GO" id="GO:0022857">
    <property type="term" value="F:transmembrane transporter activity"/>
    <property type="evidence" value="ECO:0007669"/>
    <property type="project" value="InterPro"/>
</dbReference>
<feature type="transmembrane region" description="Helical" evidence="8">
    <location>
        <begin position="399"/>
        <end position="416"/>
    </location>
</feature>
<feature type="transmembrane region" description="Helical" evidence="8">
    <location>
        <begin position="518"/>
        <end position="539"/>
    </location>
</feature>
<dbReference type="EMBL" id="VYZN01000011">
    <property type="protein sequence ID" value="KAE9542405.1"/>
    <property type="molecule type" value="Genomic_DNA"/>
</dbReference>
<evidence type="ECO:0000313" key="11">
    <source>
        <dbReference type="Proteomes" id="UP000475862"/>
    </source>
</evidence>
<dbReference type="Proteomes" id="UP000475862">
    <property type="component" value="Unassembled WGS sequence"/>
</dbReference>
<dbReference type="FunFam" id="1.20.1250.20:FF:000028">
    <property type="entry name" value="Sugar phosphate exchanger 3 isoform 1"/>
    <property type="match status" value="1"/>
</dbReference>
<evidence type="ECO:0000259" key="9">
    <source>
        <dbReference type="PROSITE" id="PS50850"/>
    </source>
</evidence>
<keyword evidence="6 8" id="KW-1133">Transmembrane helix</keyword>
<evidence type="ECO:0000256" key="2">
    <source>
        <dbReference type="ARBA" id="ARBA00009598"/>
    </source>
</evidence>
<feature type="transmembrane region" description="Helical" evidence="8">
    <location>
        <begin position="34"/>
        <end position="52"/>
    </location>
</feature>
<evidence type="ECO:0000256" key="3">
    <source>
        <dbReference type="ARBA" id="ARBA00022448"/>
    </source>
</evidence>
<evidence type="ECO:0000256" key="8">
    <source>
        <dbReference type="SAM" id="Phobius"/>
    </source>
</evidence>
<dbReference type="InterPro" id="IPR020846">
    <property type="entry name" value="MFS_dom"/>
</dbReference>
<evidence type="ECO:0000256" key="4">
    <source>
        <dbReference type="ARBA" id="ARBA00022597"/>
    </source>
</evidence>
<feature type="transmembrane region" description="Helical" evidence="8">
    <location>
        <begin position="97"/>
        <end position="121"/>
    </location>
</feature>
<feature type="transmembrane region" description="Helical" evidence="8">
    <location>
        <begin position="358"/>
        <end position="379"/>
    </location>
</feature>
<name>A0A6G0TZY6_APHGL</name>
<dbReference type="PANTHER" id="PTHR43184:SF12">
    <property type="entry name" value="SUGAR PHOSPHATE EXCHANGER 3"/>
    <property type="match status" value="1"/>
</dbReference>
<feature type="domain" description="Major facilitator superfamily (MFS) profile" evidence="9">
    <location>
        <begin position="39"/>
        <end position="547"/>
    </location>
</feature>
<comment type="similarity">
    <text evidence="2">Belongs to the major facilitator superfamily. Organophosphate:Pi antiporter (OPA) (TC 2.A.1.4) family.</text>
</comment>
<keyword evidence="5 8" id="KW-0812">Transmembrane</keyword>
<keyword evidence="4" id="KW-0762">Sugar transport</keyword>
<comment type="caution">
    <text evidence="10">The sequence shown here is derived from an EMBL/GenBank/DDBJ whole genome shotgun (WGS) entry which is preliminary data.</text>
</comment>
<dbReference type="PANTHER" id="PTHR43184">
    <property type="entry name" value="MAJOR FACILITATOR SUPERFAMILY TRANSPORTER 16, ISOFORM B"/>
    <property type="match status" value="1"/>
</dbReference>
<protein>
    <recommendedName>
        <fullName evidence="9">Major facilitator superfamily (MFS) profile domain-containing protein</fullName>
    </recommendedName>
</protein>
<reference evidence="10 11" key="1">
    <citation type="submission" date="2019-08" db="EMBL/GenBank/DDBJ databases">
        <title>The genome of the soybean aphid Biotype 1, its phylome, world population structure and adaptation to the North American continent.</title>
        <authorList>
            <person name="Giordano R."/>
            <person name="Donthu R.K."/>
            <person name="Hernandez A.G."/>
            <person name="Wright C.L."/>
            <person name="Zimin A.V."/>
        </authorList>
    </citation>
    <scope>NUCLEOTIDE SEQUENCE [LARGE SCALE GENOMIC DNA]</scope>
    <source>
        <tissue evidence="10">Whole aphids</tissue>
    </source>
</reference>